<feature type="region of interest" description="Disordered" evidence="1">
    <location>
        <begin position="65"/>
        <end position="91"/>
    </location>
</feature>
<dbReference type="AlphaFoldDB" id="A0A8H3U5W0"/>
<gene>
    <name evidence="2" type="ORF">EG328_011240</name>
</gene>
<dbReference type="Proteomes" id="UP000447873">
    <property type="component" value="Unassembled WGS sequence"/>
</dbReference>
<name>A0A8H3U5W0_VENIN</name>
<organism evidence="2 3">
    <name type="scientific">Venturia inaequalis</name>
    <name type="common">Apple scab fungus</name>
    <dbReference type="NCBI Taxonomy" id="5025"/>
    <lineage>
        <taxon>Eukaryota</taxon>
        <taxon>Fungi</taxon>
        <taxon>Dikarya</taxon>
        <taxon>Ascomycota</taxon>
        <taxon>Pezizomycotina</taxon>
        <taxon>Dothideomycetes</taxon>
        <taxon>Pleosporomycetidae</taxon>
        <taxon>Venturiales</taxon>
        <taxon>Venturiaceae</taxon>
        <taxon>Venturia</taxon>
    </lineage>
</organism>
<sequence length="281" mass="31922">MYYKKRNIKSRDSEEYYTALQRKAIDFSTKQGAEVVIATEKLTKRIQAKIAKAEKKAKQYKEEVGKLVKDRNSKKKETRPKAERKLENAKKRKEALEAMDPEDRILAENNTDDDTITETVLDKTRDMQELSDPGIQNTVNQIAKGNQKSITPEEWESWAQVFEMAIEHDEAFDEILGQTVSIYIPELQSGNEFLTRLDDQAANLQLSGRLKEVTAAKKAFDSTNSTNKNILNKATFTSPWPGLSEAIQMIIRVLYPTIYQTIGTLILSDQPSLLATDAITE</sequence>
<comment type="caution">
    <text evidence="2">The sequence shown here is derived from an EMBL/GenBank/DDBJ whole genome shotgun (WGS) entry which is preliminary data.</text>
</comment>
<proteinExistence type="predicted"/>
<evidence type="ECO:0000256" key="1">
    <source>
        <dbReference type="SAM" id="MobiDB-lite"/>
    </source>
</evidence>
<evidence type="ECO:0000313" key="3">
    <source>
        <dbReference type="Proteomes" id="UP000447873"/>
    </source>
</evidence>
<feature type="compositionally biased region" description="Basic and acidic residues" evidence="1">
    <location>
        <begin position="79"/>
        <end position="89"/>
    </location>
</feature>
<protein>
    <submittedName>
        <fullName evidence="2">Uncharacterized protein</fullName>
    </submittedName>
</protein>
<dbReference type="EMBL" id="WNWS01000802">
    <property type="protein sequence ID" value="KAE9963651.1"/>
    <property type="molecule type" value="Genomic_DNA"/>
</dbReference>
<accession>A0A8H3U5W0</accession>
<reference evidence="2 3" key="1">
    <citation type="submission" date="2018-12" db="EMBL/GenBank/DDBJ databases">
        <title>Venturia inaequalis Genome Resource.</title>
        <authorList>
            <person name="Lichtner F.J."/>
        </authorList>
    </citation>
    <scope>NUCLEOTIDE SEQUENCE [LARGE SCALE GENOMIC DNA]</scope>
    <source>
        <strain evidence="2 3">120213</strain>
    </source>
</reference>
<evidence type="ECO:0000313" key="2">
    <source>
        <dbReference type="EMBL" id="KAE9963651.1"/>
    </source>
</evidence>